<sequence length="896" mass="96063">MARVYATLDRNGLGASLALEQGGLVVTNEENATTINRLARGTIAATGKKAFFEAAFYGDGPLLDRVSVGIVGPLHSLGQWVGAQPTGYGLKAGNGGVYRNGLLEAATAPVQKRTFIGVLVDLDARTCTWYVNGSLHARVTNIAADRWYPAVTISGATANALYCYLNFGQYAFAFPQDGSDNFDEALVEGWYSDNGRPDPLYLCPRNSAGFTSLPTDALPLVTFESRIANADAMSVSTRSTVWPWGGGNAGSSYGELEIDNADGRYDTLAGQDLRDQIARIVVAEAGGSYDVANAAFTAVVDDVKCIGESKLRVSFKDMQSTLERPLQRRIFPPWADPGVAFRPLPITLGACRNVAPMLEDQATRRYRLHDAPITNITAVRDKGTPLDKYSSPPQYVPTNDLQGLTLETLPVGLLTADISSEGQQVTIPGVADVLNGAGAFTNWPNGATAPTGWVYAGVAGDSLQRTGTGSGQGMPQNYVAALSTNKIYNPAAGHYGAQLRYGQAILEPGKSYRIQFKLVRAFGQPSGVIGGNEYGLLVRCLAATGPDRGSPSDAISPHGRPLSAPQFGTQGTAYTFTYTVPPGAARNLAFIATTAEGAGTSAGTGVASGVYFYDVKVERLGEVEQALPLQGITLERYWSEIFSRAGVPESAWVRADCAAIDAATGYKFGVHIREPVTVLQALRLPLDTYGAAMFTDAQGKFRVRRLVNPSTATTIARAFGASDIPRGVAPRNDLAPGLTSSIGARRNWQRFNDNDFVTDFLLVPASLRTQFKAQHQFVRNAPADISPAYRFASSAPELPCLLDDPDVAQREILRVTQPYSANRSDTNGKVRTPMLPRFVEFSVHYDTPSPPPLVFGDVIRVTYPRHRLGNGQNLAVVGTTINPYTKTMQIVAWGTL</sequence>
<proteinExistence type="predicted"/>
<dbReference type="InterPro" id="IPR013320">
    <property type="entry name" value="ConA-like_dom_sf"/>
</dbReference>
<name>A0A9X4BL84_9GAMM</name>
<comment type="caution">
    <text evidence="2">The sequence shown here is derived from an EMBL/GenBank/DDBJ whole genome shotgun (WGS) entry which is preliminary data.</text>
</comment>
<organism evidence="2 3">
    <name type="scientific">Tahibacter soli</name>
    <dbReference type="NCBI Taxonomy" id="2983605"/>
    <lineage>
        <taxon>Bacteria</taxon>
        <taxon>Pseudomonadati</taxon>
        <taxon>Pseudomonadota</taxon>
        <taxon>Gammaproteobacteria</taxon>
        <taxon>Lysobacterales</taxon>
        <taxon>Rhodanobacteraceae</taxon>
        <taxon>Tahibacter</taxon>
    </lineage>
</organism>
<protein>
    <recommendedName>
        <fullName evidence="1">B30.2/SPRY domain-containing protein</fullName>
    </recommendedName>
</protein>
<dbReference type="PROSITE" id="PS50188">
    <property type="entry name" value="B302_SPRY"/>
    <property type="match status" value="1"/>
</dbReference>
<evidence type="ECO:0000313" key="2">
    <source>
        <dbReference type="EMBL" id="MDC8013964.1"/>
    </source>
</evidence>
<dbReference type="AlphaFoldDB" id="A0A9X4BL84"/>
<dbReference type="EMBL" id="JAOVZO020000018">
    <property type="protein sequence ID" value="MDC8013964.1"/>
    <property type="molecule type" value="Genomic_DNA"/>
</dbReference>
<gene>
    <name evidence="2" type="ORF">OD750_015580</name>
</gene>
<dbReference type="InterPro" id="IPR043136">
    <property type="entry name" value="B30.2/SPRY_sf"/>
</dbReference>
<reference evidence="2" key="1">
    <citation type="submission" date="2023-02" db="EMBL/GenBank/DDBJ databases">
        <title>Tahibacter soli sp. nov. isolated from soil.</title>
        <authorList>
            <person name="Baek J.H."/>
            <person name="Lee J.K."/>
            <person name="Choi D.G."/>
            <person name="Jeon C.O."/>
        </authorList>
    </citation>
    <scope>NUCLEOTIDE SEQUENCE</scope>
    <source>
        <strain evidence="2">BL</strain>
    </source>
</reference>
<dbReference type="Gene3D" id="2.60.120.920">
    <property type="match status" value="1"/>
</dbReference>
<keyword evidence="3" id="KW-1185">Reference proteome</keyword>
<evidence type="ECO:0000313" key="3">
    <source>
        <dbReference type="Proteomes" id="UP001139971"/>
    </source>
</evidence>
<accession>A0A9X4BL84</accession>
<dbReference type="SUPFAM" id="SSF49899">
    <property type="entry name" value="Concanavalin A-like lectins/glucanases"/>
    <property type="match status" value="1"/>
</dbReference>
<dbReference type="InterPro" id="IPR001870">
    <property type="entry name" value="B30.2/SPRY"/>
</dbReference>
<dbReference type="RefSeq" id="WP_263541607.1">
    <property type="nucleotide sequence ID" value="NZ_JAOVZO020000018.1"/>
</dbReference>
<dbReference type="Proteomes" id="UP001139971">
    <property type="component" value="Unassembled WGS sequence"/>
</dbReference>
<evidence type="ECO:0000259" key="1">
    <source>
        <dbReference type="PROSITE" id="PS50188"/>
    </source>
</evidence>
<feature type="domain" description="B30.2/SPRY" evidence="1">
    <location>
        <begin position="1"/>
        <end position="172"/>
    </location>
</feature>